<reference evidence="3" key="2">
    <citation type="submission" date="2015-01" db="EMBL/GenBank/DDBJ databases">
        <title>Evolutionary Origins and Diversification of the Mycorrhizal Mutualists.</title>
        <authorList>
            <consortium name="DOE Joint Genome Institute"/>
            <consortium name="Mycorrhizal Genomics Consortium"/>
            <person name="Kohler A."/>
            <person name="Kuo A."/>
            <person name="Nagy L.G."/>
            <person name="Floudas D."/>
            <person name="Copeland A."/>
            <person name="Barry K.W."/>
            <person name="Cichocki N."/>
            <person name="Veneault-Fourrey C."/>
            <person name="LaButti K."/>
            <person name="Lindquist E.A."/>
            <person name="Lipzen A."/>
            <person name="Lundell T."/>
            <person name="Morin E."/>
            <person name="Murat C."/>
            <person name="Riley R."/>
            <person name="Ohm R."/>
            <person name="Sun H."/>
            <person name="Tunlid A."/>
            <person name="Henrissat B."/>
            <person name="Grigoriev I.V."/>
            <person name="Hibbett D.S."/>
            <person name="Martin F."/>
        </authorList>
    </citation>
    <scope>NUCLEOTIDE SEQUENCE [LARGE SCALE GENOMIC DNA]</scope>
    <source>
        <strain evidence="3">ATCC 200175</strain>
    </source>
</reference>
<evidence type="ECO:0000313" key="2">
    <source>
        <dbReference type="EMBL" id="KIJ12593.1"/>
    </source>
</evidence>
<dbReference type="HOGENOM" id="CLU_009123_11_1_1"/>
<dbReference type="Proteomes" id="UP000053647">
    <property type="component" value="Unassembled WGS sequence"/>
</dbReference>
<evidence type="ECO:0000259" key="1">
    <source>
        <dbReference type="Pfam" id="PF05699"/>
    </source>
</evidence>
<dbReference type="Pfam" id="PF05699">
    <property type="entry name" value="Dimer_Tnp_hAT"/>
    <property type="match status" value="1"/>
</dbReference>
<organism evidence="2 3">
    <name type="scientific">Paxillus involutus ATCC 200175</name>
    <dbReference type="NCBI Taxonomy" id="664439"/>
    <lineage>
        <taxon>Eukaryota</taxon>
        <taxon>Fungi</taxon>
        <taxon>Dikarya</taxon>
        <taxon>Basidiomycota</taxon>
        <taxon>Agaricomycotina</taxon>
        <taxon>Agaricomycetes</taxon>
        <taxon>Agaricomycetidae</taxon>
        <taxon>Boletales</taxon>
        <taxon>Paxilineae</taxon>
        <taxon>Paxillaceae</taxon>
        <taxon>Paxillus</taxon>
    </lineage>
</organism>
<dbReference type="SUPFAM" id="SSF53098">
    <property type="entry name" value="Ribonuclease H-like"/>
    <property type="match status" value="1"/>
</dbReference>
<protein>
    <recommendedName>
        <fullName evidence="1">HAT C-terminal dimerisation domain-containing protein</fullName>
    </recommendedName>
</protein>
<keyword evidence="3" id="KW-1185">Reference proteome</keyword>
<dbReference type="InterPro" id="IPR012337">
    <property type="entry name" value="RNaseH-like_sf"/>
</dbReference>
<feature type="domain" description="HAT C-terminal dimerisation" evidence="1">
    <location>
        <begin position="3"/>
        <end position="46"/>
    </location>
</feature>
<accession>A0A0C9TQ30</accession>
<dbReference type="InterPro" id="IPR008906">
    <property type="entry name" value="HATC_C_dom"/>
</dbReference>
<dbReference type="AlphaFoldDB" id="A0A0C9TQ30"/>
<dbReference type="OrthoDB" id="1715602at2759"/>
<name>A0A0C9TQ30_PAXIN</name>
<dbReference type="EMBL" id="KN819361">
    <property type="protein sequence ID" value="KIJ12593.1"/>
    <property type="molecule type" value="Genomic_DNA"/>
</dbReference>
<evidence type="ECO:0000313" key="3">
    <source>
        <dbReference type="Proteomes" id="UP000053647"/>
    </source>
</evidence>
<dbReference type="GO" id="GO:0046983">
    <property type="term" value="F:protein dimerization activity"/>
    <property type="evidence" value="ECO:0007669"/>
    <property type="project" value="InterPro"/>
</dbReference>
<sequence>MVVLFVSSTSTAVERGFSQGRHLLHFTRNRLSPSSTRTLLCLGSWLRCDLCCMTTSWRL</sequence>
<reference evidence="2 3" key="1">
    <citation type="submission" date="2014-06" db="EMBL/GenBank/DDBJ databases">
        <authorList>
            <consortium name="DOE Joint Genome Institute"/>
            <person name="Kuo A."/>
            <person name="Kohler A."/>
            <person name="Nagy L.G."/>
            <person name="Floudas D."/>
            <person name="Copeland A."/>
            <person name="Barry K.W."/>
            <person name="Cichocki N."/>
            <person name="Veneault-Fourrey C."/>
            <person name="LaButti K."/>
            <person name="Lindquist E.A."/>
            <person name="Lipzen A."/>
            <person name="Lundell T."/>
            <person name="Morin E."/>
            <person name="Murat C."/>
            <person name="Sun H."/>
            <person name="Tunlid A."/>
            <person name="Henrissat B."/>
            <person name="Grigoriev I.V."/>
            <person name="Hibbett D.S."/>
            <person name="Martin F."/>
            <person name="Nordberg H.P."/>
            <person name="Cantor M.N."/>
            <person name="Hua S.X."/>
        </authorList>
    </citation>
    <scope>NUCLEOTIDE SEQUENCE [LARGE SCALE GENOMIC DNA]</scope>
    <source>
        <strain evidence="2 3">ATCC 200175</strain>
    </source>
</reference>
<gene>
    <name evidence="2" type="ORF">PAXINDRAFT_117928</name>
</gene>
<proteinExistence type="predicted"/>